<dbReference type="GO" id="GO:0032259">
    <property type="term" value="P:methylation"/>
    <property type="evidence" value="ECO:0007669"/>
    <property type="project" value="UniProtKB-KW"/>
</dbReference>
<dbReference type="InterPro" id="IPR014776">
    <property type="entry name" value="4pyrrole_Mease_sub2"/>
</dbReference>
<protein>
    <submittedName>
        <fullName evidence="11">Precorrin-4 C(11)-methyltransferase</fullName>
        <ecNumber evidence="11">2.1.1.133</ecNumber>
    </submittedName>
</protein>
<dbReference type="InterPro" id="IPR038029">
    <property type="entry name" value="GbiG_N_sf"/>
</dbReference>
<comment type="caution">
    <text evidence="11">The sequence shown here is derived from an EMBL/GenBank/DDBJ whole genome shotgun (WGS) entry which is preliminary data.</text>
</comment>
<dbReference type="OrthoDB" id="9815856at2"/>
<dbReference type="PANTHER" id="PTHR37477">
    <property type="entry name" value="COBALT-PRECORRIN-5A HYDROLASE"/>
    <property type="match status" value="1"/>
</dbReference>
<evidence type="ECO:0000256" key="3">
    <source>
        <dbReference type="ARBA" id="ARBA00022603"/>
    </source>
</evidence>
<dbReference type="SUPFAM" id="SSF159664">
    <property type="entry name" value="CobE/GbiG C-terminal domain-like"/>
    <property type="match status" value="1"/>
</dbReference>
<dbReference type="SUPFAM" id="SSF53790">
    <property type="entry name" value="Tetrapyrrole methylase"/>
    <property type="match status" value="1"/>
</dbReference>
<reference evidence="11 12" key="1">
    <citation type="submission" date="2019-03" db="EMBL/GenBank/DDBJ databases">
        <title>Porphyromonas levii Isolated from the Uterus of Dairy Cows.</title>
        <authorList>
            <person name="Francis A.M."/>
        </authorList>
    </citation>
    <scope>NUCLEOTIDE SEQUENCE [LARGE SCALE GENOMIC DNA]</scope>
    <source>
        <strain evidence="11 12">AF5678</strain>
    </source>
</reference>
<dbReference type="Gene3D" id="3.40.50.11220">
    <property type="match status" value="1"/>
</dbReference>
<dbReference type="Gene3D" id="3.30.950.10">
    <property type="entry name" value="Methyltransferase, Cobalt-precorrin-4 Transmethylase, Domain 2"/>
    <property type="match status" value="1"/>
</dbReference>
<dbReference type="Pfam" id="PF11760">
    <property type="entry name" value="CbiG_N"/>
    <property type="match status" value="1"/>
</dbReference>
<evidence type="ECO:0000256" key="4">
    <source>
        <dbReference type="ARBA" id="ARBA00022679"/>
    </source>
</evidence>
<keyword evidence="3 6" id="KW-0489">Methyltransferase</keyword>
<proteinExistence type="inferred from homology"/>
<feature type="domain" description="Tetrapyrrole methylase" evidence="7">
    <location>
        <begin position="363"/>
        <end position="565"/>
    </location>
</feature>
<evidence type="ECO:0000256" key="6">
    <source>
        <dbReference type="RuleBase" id="RU003960"/>
    </source>
</evidence>
<evidence type="ECO:0000256" key="1">
    <source>
        <dbReference type="ARBA" id="ARBA00004953"/>
    </source>
</evidence>
<dbReference type="InterPro" id="IPR036518">
    <property type="entry name" value="CobE/GbiG_C_sf"/>
</dbReference>
<comment type="pathway">
    <text evidence="1">Cofactor biosynthesis; adenosylcobalamin biosynthesis.</text>
</comment>
<evidence type="ECO:0000259" key="7">
    <source>
        <dbReference type="Pfam" id="PF00590"/>
    </source>
</evidence>
<dbReference type="Gene3D" id="3.30.420.180">
    <property type="entry name" value="CobE/GbiG C-terminal domain"/>
    <property type="match status" value="1"/>
</dbReference>
<dbReference type="PANTHER" id="PTHR37477:SF1">
    <property type="entry name" value="COBALT-PRECORRIN-5A HYDROLASE"/>
    <property type="match status" value="1"/>
</dbReference>
<dbReference type="EC" id="2.1.1.133" evidence="11"/>
<comment type="similarity">
    <text evidence="2 6">Belongs to the precorrin methyltransferase family.</text>
</comment>
<dbReference type="InterPro" id="IPR052553">
    <property type="entry name" value="CbiG_hydrolase"/>
</dbReference>
<keyword evidence="5" id="KW-0949">S-adenosyl-L-methionine</keyword>
<keyword evidence="12" id="KW-1185">Reference proteome</keyword>
<evidence type="ECO:0000259" key="9">
    <source>
        <dbReference type="Pfam" id="PF11760"/>
    </source>
</evidence>
<dbReference type="InterPro" id="IPR003043">
    <property type="entry name" value="Uropor_MeTrfase_CS"/>
</dbReference>
<sequence length="606" mass="67264">MDKRGIAIVTLSEEARELAQLLKRELQEADLYSTKEQEGFTYLENLQTGSGELMARYQLIIYFSAMGICVRSIAPYLVNKYSDPAVLCIDTTGKYVISVVSGHVGGANDWSKRVAAIIGAEPIITTQSDRLELWALDTLGKSHDWKNEPVGASLNDIIALFVHKEPTALLLDIRTKGTAWLERSKPDHVDIYWNISDIDWSKYKLFIAVTYIEYKDIPIPQLYYRPQVLHLGIGCRKDAIPTGVAEHILEEIRRFGYSTKSIAGVHSIELKKDEALIADVASKLGVKRSFYSSERLAEIEVPNPSAKVEQVTSSASVSEASALYASGGTLLVEKQKGALVQGSDFTFALAMEPVGTKGGHIEIVGAGPGDPELVSVRGKQFLQRADLILYAGSLVPIELTYYAKEGATVRSSADMALEEQFELMKEFYDRNCLVVRLHTGDPAIFGAIQEQMALFDEAGMSYHITPGISSFQAAAAELQSQFTIPEKVQTIILTRGEGRTPMPDREQLHKLAASQSTMCIFLSASIAEKVQEELLVHYPPTTPVAVCYKLTWKDQKIWRGELQHLAQIVRENKLTLTTLIVVGEAIDNRKGLSKLYADEFKHLFRK</sequence>
<evidence type="ECO:0000259" key="10">
    <source>
        <dbReference type="Pfam" id="PF11761"/>
    </source>
</evidence>
<dbReference type="InterPro" id="IPR021744">
    <property type="entry name" value="CbiG_N"/>
</dbReference>
<gene>
    <name evidence="11" type="primary">cobM</name>
    <name evidence="11" type="ORF">E4P47_02650</name>
</gene>
<dbReference type="NCBIfam" id="TIGR01465">
    <property type="entry name" value="cobM_cbiF"/>
    <property type="match status" value="1"/>
</dbReference>
<dbReference type="GO" id="GO:0046026">
    <property type="term" value="F:precorrin-4 C11-methyltransferase activity"/>
    <property type="evidence" value="ECO:0007669"/>
    <property type="project" value="UniProtKB-EC"/>
</dbReference>
<accession>A0A4Y8WQI5</accession>
<dbReference type="STRING" id="1122973.GCA_000379925_01847"/>
<evidence type="ECO:0000256" key="2">
    <source>
        <dbReference type="ARBA" id="ARBA00005879"/>
    </source>
</evidence>
<dbReference type="Gene3D" id="3.40.1010.10">
    <property type="entry name" value="Cobalt-precorrin-4 Transmethylase, Domain 1"/>
    <property type="match status" value="1"/>
</dbReference>
<evidence type="ECO:0000313" key="11">
    <source>
        <dbReference type="EMBL" id="TFH96297.1"/>
    </source>
</evidence>
<dbReference type="InterPro" id="IPR006362">
    <property type="entry name" value="Cbl_synth_CobM/CibF"/>
</dbReference>
<dbReference type="Proteomes" id="UP000297225">
    <property type="component" value="Unassembled WGS sequence"/>
</dbReference>
<evidence type="ECO:0000313" key="12">
    <source>
        <dbReference type="Proteomes" id="UP000297225"/>
    </source>
</evidence>
<organism evidence="11 12">
    <name type="scientific">Porphyromonas levii</name>
    <dbReference type="NCBI Taxonomy" id="28114"/>
    <lineage>
        <taxon>Bacteria</taxon>
        <taxon>Pseudomonadati</taxon>
        <taxon>Bacteroidota</taxon>
        <taxon>Bacteroidia</taxon>
        <taxon>Bacteroidales</taxon>
        <taxon>Porphyromonadaceae</taxon>
        <taxon>Porphyromonas</taxon>
    </lineage>
</organism>
<keyword evidence="4 6" id="KW-0808">Transferase</keyword>
<dbReference type="Pfam" id="PF01890">
    <property type="entry name" value="CbiG_C"/>
    <property type="match status" value="1"/>
</dbReference>
<dbReference type="InterPro" id="IPR000878">
    <property type="entry name" value="4pyrrol_Mease"/>
</dbReference>
<feature type="domain" description="Cobalamin biosynthesis central region" evidence="10">
    <location>
        <begin position="134"/>
        <end position="226"/>
    </location>
</feature>
<dbReference type="AlphaFoldDB" id="A0A4Y8WQI5"/>
<feature type="domain" description="Cobalamin synthesis G N-terminal" evidence="9">
    <location>
        <begin position="52"/>
        <end position="129"/>
    </location>
</feature>
<name>A0A4Y8WQI5_9PORP</name>
<dbReference type="EMBL" id="SPNC01000024">
    <property type="protein sequence ID" value="TFH96297.1"/>
    <property type="molecule type" value="Genomic_DNA"/>
</dbReference>
<dbReference type="InterPro" id="IPR014777">
    <property type="entry name" value="4pyrrole_Mease_sub1"/>
</dbReference>
<dbReference type="SUPFAM" id="SSF159672">
    <property type="entry name" value="CbiG N-terminal domain-like"/>
    <property type="match status" value="1"/>
</dbReference>
<dbReference type="Pfam" id="PF00590">
    <property type="entry name" value="TP_methylase"/>
    <property type="match status" value="1"/>
</dbReference>
<dbReference type="Pfam" id="PF11761">
    <property type="entry name" value="CbiG_mid"/>
    <property type="match status" value="1"/>
</dbReference>
<dbReference type="InterPro" id="IPR035996">
    <property type="entry name" value="4pyrrol_Methylase_sf"/>
</dbReference>
<dbReference type="InterPro" id="IPR002750">
    <property type="entry name" value="CobE/GbiG_C"/>
</dbReference>
<dbReference type="UniPathway" id="UPA00148"/>
<dbReference type="InterPro" id="IPR021745">
    <property type="entry name" value="CbiG_mid"/>
</dbReference>
<feature type="domain" description="CobE/GbiG C-terminal" evidence="8">
    <location>
        <begin position="229"/>
        <end position="350"/>
    </location>
</feature>
<dbReference type="GO" id="GO:0009236">
    <property type="term" value="P:cobalamin biosynthetic process"/>
    <property type="evidence" value="ECO:0007669"/>
    <property type="project" value="UniProtKB-UniPathway"/>
</dbReference>
<evidence type="ECO:0000256" key="5">
    <source>
        <dbReference type="ARBA" id="ARBA00022691"/>
    </source>
</evidence>
<dbReference type="CDD" id="cd11641">
    <property type="entry name" value="Precorrin-4_C11-MT"/>
    <property type="match status" value="1"/>
</dbReference>
<evidence type="ECO:0000259" key="8">
    <source>
        <dbReference type="Pfam" id="PF01890"/>
    </source>
</evidence>
<dbReference type="RefSeq" id="WP_134849639.1">
    <property type="nucleotide sequence ID" value="NZ_CP197400.1"/>
</dbReference>
<dbReference type="PROSITE" id="PS00840">
    <property type="entry name" value="SUMT_2"/>
    <property type="match status" value="1"/>
</dbReference>
<dbReference type="GeneID" id="66797297"/>